<sequence>MCKHIALICIIVGFLTHSTTSCIPSRHATASASSAVVQFLSTLQAERITSPL</sequence>
<dbReference type="Proteomes" id="UP000095767">
    <property type="component" value="Unassembled WGS sequence"/>
</dbReference>
<feature type="signal peptide" evidence="1">
    <location>
        <begin position="1"/>
        <end position="21"/>
    </location>
</feature>
<evidence type="ECO:0000313" key="2">
    <source>
        <dbReference type="EMBL" id="OEL20168.1"/>
    </source>
</evidence>
<keyword evidence="1" id="KW-0732">Signal</keyword>
<gene>
    <name evidence="2" type="ORF">BAE44_0018814</name>
</gene>
<protein>
    <submittedName>
        <fullName evidence="2">Uncharacterized protein</fullName>
    </submittedName>
</protein>
<evidence type="ECO:0000256" key="1">
    <source>
        <dbReference type="SAM" id="SignalP"/>
    </source>
</evidence>
<organism evidence="2 3">
    <name type="scientific">Dichanthelium oligosanthes</name>
    <dbReference type="NCBI Taxonomy" id="888268"/>
    <lineage>
        <taxon>Eukaryota</taxon>
        <taxon>Viridiplantae</taxon>
        <taxon>Streptophyta</taxon>
        <taxon>Embryophyta</taxon>
        <taxon>Tracheophyta</taxon>
        <taxon>Spermatophyta</taxon>
        <taxon>Magnoliopsida</taxon>
        <taxon>Liliopsida</taxon>
        <taxon>Poales</taxon>
        <taxon>Poaceae</taxon>
        <taxon>PACMAD clade</taxon>
        <taxon>Panicoideae</taxon>
        <taxon>Panicodae</taxon>
        <taxon>Paniceae</taxon>
        <taxon>Dichantheliinae</taxon>
        <taxon>Dichanthelium</taxon>
    </lineage>
</organism>
<dbReference type="EMBL" id="LWDX02051587">
    <property type="protein sequence ID" value="OEL20168.1"/>
    <property type="molecule type" value="Genomic_DNA"/>
</dbReference>
<accession>A0A1E5V4Z0</accession>
<keyword evidence="3" id="KW-1185">Reference proteome</keyword>
<comment type="caution">
    <text evidence="2">The sequence shown here is derived from an EMBL/GenBank/DDBJ whole genome shotgun (WGS) entry which is preliminary data.</text>
</comment>
<feature type="chain" id="PRO_5009187704" evidence="1">
    <location>
        <begin position="22"/>
        <end position="52"/>
    </location>
</feature>
<dbReference type="AlphaFoldDB" id="A0A1E5V4Z0"/>
<reference evidence="2 3" key="1">
    <citation type="submission" date="2016-09" db="EMBL/GenBank/DDBJ databases">
        <title>The draft genome of Dichanthelium oligosanthes: A C3 panicoid grass species.</title>
        <authorList>
            <person name="Studer A.J."/>
            <person name="Schnable J.C."/>
            <person name="Brutnell T.P."/>
        </authorList>
    </citation>
    <scope>NUCLEOTIDE SEQUENCE [LARGE SCALE GENOMIC DNA]</scope>
    <source>
        <strain evidence="3">cv. Kellogg 1175</strain>
        <tissue evidence="2">Leaf</tissue>
    </source>
</reference>
<name>A0A1E5V4Z0_9POAL</name>
<dbReference type="PROSITE" id="PS51257">
    <property type="entry name" value="PROKAR_LIPOPROTEIN"/>
    <property type="match status" value="1"/>
</dbReference>
<proteinExistence type="predicted"/>
<evidence type="ECO:0000313" key="3">
    <source>
        <dbReference type="Proteomes" id="UP000095767"/>
    </source>
</evidence>